<keyword evidence="4" id="KW-1185">Reference proteome</keyword>
<evidence type="ECO:0000256" key="1">
    <source>
        <dbReference type="SAM" id="MobiDB-lite"/>
    </source>
</evidence>
<dbReference type="Gene3D" id="3.30.1490.480">
    <property type="entry name" value="Endolytic murein transglycosylase"/>
    <property type="match status" value="1"/>
</dbReference>
<dbReference type="EMBL" id="JFHU01000035">
    <property type="protein sequence ID" value="EXX91275.1"/>
    <property type="molecule type" value="Genomic_DNA"/>
</dbReference>
<evidence type="ECO:0000313" key="4">
    <source>
        <dbReference type="Proteomes" id="UP000053750"/>
    </source>
</evidence>
<evidence type="ECO:0000313" key="3">
    <source>
        <dbReference type="EMBL" id="EXX91275.1"/>
    </source>
</evidence>
<organism evidence="3 4">
    <name type="scientific">Paenibacillus darwinianus</name>
    <dbReference type="NCBI Taxonomy" id="1380763"/>
    <lineage>
        <taxon>Bacteria</taxon>
        <taxon>Bacillati</taxon>
        <taxon>Bacillota</taxon>
        <taxon>Bacilli</taxon>
        <taxon>Bacillales</taxon>
        <taxon>Paenibacillaceae</taxon>
        <taxon>Paenibacillus</taxon>
    </lineage>
</organism>
<feature type="transmembrane region" description="Helical" evidence="2">
    <location>
        <begin position="7"/>
        <end position="28"/>
    </location>
</feature>
<proteinExistence type="predicted"/>
<sequence>MFDKRPFLFGLGVGIISGALLLQLMLVAGQQPGRTDQLDRLTGEAGNYTQAEVDELVAAAEQRVRGELEIQGERRAVDGGTVQNEAPAGDRPSDTVTPAASPGTVRVDKLPVRIRPGMTLGQVAAHLKSKGVLAEEKVFLALMSDWSKEIVAGFYYFDGEISPADVKRIITSPPFDY</sequence>
<accession>A0A9W5W8J4</accession>
<reference evidence="3 4" key="1">
    <citation type="submission" date="2014-02" db="EMBL/GenBank/DDBJ databases">
        <title>Genome sequence of Paenibacillus darwinianus reveals adaptive mechanisms for survival in Antarctic soils.</title>
        <authorList>
            <person name="Dsouza M."/>
            <person name="Taylor M.W."/>
            <person name="Turner S.J."/>
            <person name="Aislabie J."/>
        </authorList>
    </citation>
    <scope>NUCLEOTIDE SEQUENCE [LARGE SCALE GENOMIC DNA]</scope>
    <source>
        <strain evidence="3 4">CE1</strain>
    </source>
</reference>
<name>A0A9W5W8J4_9BACL</name>
<gene>
    <name evidence="3" type="ORF">BG53_11810</name>
</gene>
<protein>
    <submittedName>
        <fullName evidence="3">Uncharacterized protein</fullName>
    </submittedName>
</protein>
<keyword evidence="2" id="KW-0812">Transmembrane</keyword>
<evidence type="ECO:0000256" key="2">
    <source>
        <dbReference type="SAM" id="Phobius"/>
    </source>
</evidence>
<keyword evidence="2" id="KW-0472">Membrane</keyword>
<keyword evidence="2" id="KW-1133">Transmembrane helix</keyword>
<dbReference type="OrthoDB" id="2616345at2"/>
<feature type="region of interest" description="Disordered" evidence="1">
    <location>
        <begin position="74"/>
        <end position="103"/>
    </location>
</feature>
<comment type="caution">
    <text evidence="3">The sequence shown here is derived from an EMBL/GenBank/DDBJ whole genome shotgun (WGS) entry which is preliminary data.</text>
</comment>
<dbReference type="AlphaFoldDB" id="A0A9W5W8J4"/>
<dbReference type="Proteomes" id="UP000053750">
    <property type="component" value="Unassembled WGS sequence"/>
</dbReference>
<dbReference type="RefSeq" id="WP_036579302.1">
    <property type="nucleotide sequence ID" value="NZ_KK082138.1"/>
</dbReference>